<gene>
    <name evidence="1" type="ORF">Mettu_2012</name>
</gene>
<protein>
    <submittedName>
        <fullName evidence="1">Uncharacterized protein</fullName>
    </submittedName>
</protein>
<keyword evidence="2" id="KW-1185">Reference proteome</keyword>
<sequence length="68" mass="7476">MTGPLNNCKKNALNHLEPLMNKTKKSAELLGFIDPFFRLIYLLANTAILKLSASVPGISGVKMFLTAR</sequence>
<evidence type="ECO:0000313" key="1">
    <source>
        <dbReference type="EMBL" id="EGW23169.1"/>
    </source>
</evidence>
<reference evidence="1 2" key="1">
    <citation type="submission" date="2011-06" db="EMBL/GenBank/DDBJ databases">
        <title>Genomic sequence of Methylobacter tundripaludum SV96.</title>
        <authorList>
            <consortium name="US DOE Joint Genome Institute"/>
            <person name="Lucas S."/>
            <person name="Han J."/>
            <person name="Lapidus A."/>
            <person name="Cheng J.-F."/>
            <person name="Goodwin L."/>
            <person name="Pitluck S."/>
            <person name="Held B."/>
            <person name="Detter J.C."/>
            <person name="Han C."/>
            <person name="Tapia R."/>
            <person name="Land M."/>
            <person name="Hauser L."/>
            <person name="Kyrpides N."/>
            <person name="Ivanova N."/>
            <person name="Ovchinnikova G."/>
            <person name="Pagani I."/>
            <person name="Klotz M.G."/>
            <person name="Dispirito A.A."/>
            <person name="Murrell J.C."/>
            <person name="Dunfield P."/>
            <person name="Kalyuzhnaya M.G."/>
            <person name="Svenning M."/>
            <person name="Trotsenko Y.A."/>
            <person name="Stein L.Y."/>
            <person name="Woyke T."/>
        </authorList>
    </citation>
    <scope>NUCLEOTIDE SEQUENCE [LARGE SCALE GENOMIC DNA]</scope>
    <source>
        <strain evidence="2">ATCC BAA-1195 / DSM 17260 / SV96</strain>
    </source>
</reference>
<dbReference type="HOGENOM" id="CLU_2789216_0_0_6"/>
<proteinExistence type="predicted"/>
<name>G3IXB2_METTV</name>
<dbReference type="Proteomes" id="UP000004664">
    <property type="component" value="Unassembled WGS sequence"/>
</dbReference>
<evidence type="ECO:0000313" key="2">
    <source>
        <dbReference type="Proteomes" id="UP000004664"/>
    </source>
</evidence>
<dbReference type="AlphaFoldDB" id="G3IXB2"/>
<accession>G3IXB2</accession>
<organism evidence="1 2">
    <name type="scientific">Methylobacter tundripaludum (strain ATCC BAA-1195 / DSM 17260 / SV96)</name>
    <dbReference type="NCBI Taxonomy" id="697282"/>
    <lineage>
        <taxon>Bacteria</taxon>
        <taxon>Pseudomonadati</taxon>
        <taxon>Pseudomonadota</taxon>
        <taxon>Gammaproteobacteria</taxon>
        <taxon>Methylococcales</taxon>
        <taxon>Methylococcaceae</taxon>
        <taxon>Methylobacter</taxon>
    </lineage>
</organism>
<dbReference type="EMBL" id="JH109152">
    <property type="protein sequence ID" value="EGW23169.1"/>
    <property type="molecule type" value="Genomic_DNA"/>
</dbReference>